<keyword evidence="2" id="KW-1185">Reference proteome</keyword>
<organism evidence="1 2">
    <name type="scientific">Marasmius tenuissimus</name>
    <dbReference type="NCBI Taxonomy" id="585030"/>
    <lineage>
        <taxon>Eukaryota</taxon>
        <taxon>Fungi</taxon>
        <taxon>Dikarya</taxon>
        <taxon>Basidiomycota</taxon>
        <taxon>Agaricomycotina</taxon>
        <taxon>Agaricomycetes</taxon>
        <taxon>Agaricomycetidae</taxon>
        <taxon>Agaricales</taxon>
        <taxon>Marasmiineae</taxon>
        <taxon>Marasmiaceae</taxon>
        <taxon>Marasmius</taxon>
    </lineage>
</organism>
<protein>
    <submittedName>
        <fullName evidence="1">Uncharacterized protein</fullName>
    </submittedName>
</protein>
<dbReference type="Proteomes" id="UP001437256">
    <property type="component" value="Unassembled WGS sequence"/>
</dbReference>
<evidence type="ECO:0000313" key="1">
    <source>
        <dbReference type="EMBL" id="KAL0059334.1"/>
    </source>
</evidence>
<gene>
    <name evidence="1" type="ORF">AAF712_013924</name>
</gene>
<proteinExistence type="predicted"/>
<evidence type="ECO:0000313" key="2">
    <source>
        <dbReference type="Proteomes" id="UP001437256"/>
    </source>
</evidence>
<name>A0ABR2ZEC8_9AGAR</name>
<reference evidence="1 2" key="1">
    <citation type="submission" date="2024-05" db="EMBL/GenBank/DDBJ databases">
        <title>A draft genome resource for the thread blight pathogen Marasmius tenuissimus strain MS-2.</title>
        <authorList>
            <person name="Yulfo-Soto G.E."/>
            <person name="Baruah I.K."/>
            <person name="Amoako-Attah I."/>
            <person name="Bukari Y."/>
            <person name="Meinhardt L.W."/>
            <person name="Bailey B.A."/>
            <person name="Cohen S.P."/>
        </authorList>
    </citation>
    <scope>NUCLEOTIDE SEQUENCE [LARGE SCALE GENOMIC DNA]</scope>
    <source>
        <strain evidence="1 2">MS-2</strain>
    </source>
</reference>
<sequence length="321" mass="36955">MSLDAIMLDIPYPVHTGPLPLDPPRTEWKPLEGHNISTDSGSIWARAEDLIVSIPICLLVENSEPLQLLKSEEIYDGQKDNQDDPMHWPSVLRRELECFDFGFHEPTTFEDMWGLLKVVHLLQTTSAYPVAIRGFKSLELTHWKKLAISSRWPIWHWLKPIIHFLILDHPIDEITAEQALAMGFRTYHIVVRAKAKIMDLRLRAFAVAPSLELGPAAGCTFTAHTGCRNAWHCLWTEDLRSRVLHPDFPLALETRAMMDCIVSIKAPELNQQCREAYMRDVQQAGHLDYSTRVILPKAFEVVMKHHKAAHLDRADWEQWDH</sequence>
<comment type="caution">
    <text evidence="1">The sequence shown here is derived from an EMBL/GenBank/DDBJ whole genome shotgun (WGS) entry which is preliminary data.</text>
</comment>
<accession>A0ABR2ZEC8</accession>
<dbReference type="EMBL" id="JBBXMP010000233">
    <property type="protein sequence ID" value="KAL0059334.1"/>
    <property type="molecule type" value="Genomic_DNA"/>
</dbReference>